<dbReference type="InParanoid" id="J9DT00"/>
<dbReference type="HOGENOM" id="CLU_921421_0_0_1"/>
<dbReference type="GO" id="GO:0008270">
    <property type="term" value="F:zinc ion binding"/>
    <property type="evidence" value="ECO:0007669"/>
    <property type="project" value="UniProtKB-KW"/>
</dbReference>
<dbReference type="InterPro" id="IPR001841">
    <property type="entry name" value="Znf_RING"/>
</dbReference>
<sequence length="302" mass="35750">MKDAKHLQALIYCHKCYKKRSDRLYIGECMHIICHHCFKTIEQCVVCHSKSNFIILEQNFIEKLLKNPAELFQEPIESLMFQLSSALNLIMFQKVEIERLKKNLEKAKNEITKIKSVKNNDTDRKKLFKFQVNNNAEGNNNPKNVIDKIYYANNNEITSDKNRENKYQKNEQNKHHFQKTHTFKKIQKQKKLDDNFDSNKTKTEDTSNLKTFKESIEHIAIRKDNLKHTRSLREQSSNLIKPTKNLSAKGKYLMDLTNTSRKKYFTDYDPANKSLSSSRSTRITLPPKDPDFKYVYRRQNGF</sequence>
<reference evidence="5 6" key="1">
    <citation type="submission" date="2011-08" db="EMBL/GenBank/DDBJ databases">
        <authorList>
            <person name="Liu Z.J."/>
            <person name="Shi F.L."/>
            <person name="Lu J.Q."/>
            <person name="Li M."/>
            <person name="Wang Z.L."/>
        </authorList>
    </citation>
    <scope>NUCLEOTIDE SEQUENCE [LARGE SCALE GENOMIC DNA]</scope>
    <source>
        <strain evidence="5 6">USNM 41457</strain>
    </source>
</reference>
<dbReference type="PROSITE" id="PS50089">
    <property type="entry name" value="ZF_RING_2"/>
    <property type="match status" value="1"/>
</dbReference>
<evidence type="ECO:0000313" key="5">
    <source>
        <dbReference type="EMBL" id="EJW04442.1"/>
    </source>
</evidence>
<evidence type="ECO:0000259" key="4">
    <source>
        <dbReference type="PROSITE" id="PS50089"/>
    </source>
</evidence>
<name>J9DT00_EDHAE</name>
<accession>J9DT00</accession>
<protein>
    <recommendedName>
        <fullName evidence="4">RING-type domain-containing protein</fullName>
    </recommendedName>
</protein>
<feature type="compositionally biased region" description="Basic and acidic residues" evidence="3">
    <location>
        <begin position="190"/>
        <end position="205"/>
    </location>
</feature>
<feature type="coiled-coil region" evidence="2">
    <location>
        <begin position="90"/>
        <end position="117"/>
    </location>
</feature>
<dbReference type="SUPFAM" id="SSF57850">
    <property type="entry name" value="RING/U-box"/>
    <property type="match status" value="1"/>
</dbReference>
<keyword evidence="1" id="KW-0862">Zinc</keyword>
<keyword evidence="6" id="KW-1185">Reference proteome</keyword>
<keyword evidence="1" id="KW-0863">Zinc-finger</keyword>
<evidence type="ECO:0000256" key="2">
    <source>
        <dbReference type="SAM" id="Coils"/>
    </source>
</evidence>
<dbReference type="Proteomes" id="UP000003163">
    <property type="component" value="Unassembled WGS sequence"/>
</dbReference>
<keyword evidence="1" id="KW-0479">Metal-binding</keyword>
<comment type="caution">
    <text evidence="5">The sequence shown here is derived from an EMBL/GenBank/DDBJ whole genome shotgun (WGS) entry which is preliminary data.</text>
</comment>
<dbReference type="VEuPathDB" id="MicrosporidiaDB:EDEG_01312"/>
<gene>
    <name evidence="5" type="ORF">EDEG_01312</name>
</gene>
<organism evidence="5 6">
    <name type="scientific">Edhazardia aedis (strain USNM 41457)</name>
    <name type="common">Microsporidian parasite</name>
    <dbReference type="NCBI Taxonomy" id="1003232"/>
    <lineage>
        <taxon>Eukaryota</taxon>
        <taxon>Fungi</taxon>
        <taxon>Fungi incertae sedis</taxon>
        <taxon>Microsporidia</taxon>
        <taxon>Edhazardia</taxon>
    </lineage>
</organism>
<evidence type="ECO:0000256" key="3">
    <source>
        <dbReference type="SAM" id="MobiDB-lite"/>
    </source>
</evidence>
<dbReference type="EMBL" id="AFBI03000018">
    <property type="protein sequence ID" value="EJW04442.1"/>
    <property type="molecule type" value="Genomic_DNA"/>
</dbReference>
<evidence type="ECO:0000313" key="6">
    <source>
        <dbReference type="Proteomes" id="UP000003163"/>
    </source>
</evidence>
<feature type="compositionally biased region" description="Basic residues" evidence="3">
    <location>
        <begin position="175"/>
        <end position="189"/>
    </location>
</feature>
<proteinExistence type="predicted"/>
<evidence type="ECO:0000256" key="1">
    <source>
        <dbReference type="PROSITE-ProRule" id="PRU00175"/>
    </source>
</evidence>
<dbReference type="AlphaFoldDB" id="J9DT00"/>
<feature type="region of interest" description="Disordered" evidence="3">
    <location>
        <begin position="171"/>
        <end position="205"/>
    </location>
</feature>
<feature type="domain" description="RING-type" evidence="4">
    <location>
        <begin position="13"/>
        <end position="48"/>
    </location>
</feature>
<reference evidence="6" key="2">
    <citation type="submission" date="2015-07" db="EMBL/GenBank/DDBJ databases">
        <title>Contrasting host-pathogen interactions and genome evolution in two generalist and specialist microsporidian pathogens of mosquitoes.</title>
        <authorList>
            <consortium name="The Broad Institute Genomics Platform"/>
            <consortium name="The Broad Institute Genome Sequencing Center for Infectious Disease"/>
            <person name="Cuomo C.A."/>
            <person name="Sanscrainte N.D."/>
            <person name="Goldberg J.M."/>
            <person name="Heiman D."/>
            <person name="Young S."/>
            <person name="Zeng Q."/>
            <person name="Becnel J.J."/>
            <person name="Birren B.W."/>
        </authorList>
    </citation>
    <scope>NUCLEOTIDE SEQUENCE [LARGE SCALE GENOMIC DNA]</scope>
    <source>
        <strain evidence="6">USNM 41457</strain>
    </source>
</reference>
<dbReference type="OrthoDB" id="2186863at2759"/>
<keyword evidence="2" id="KW-0175">Coiled coil</keyword>
<dbReference type="STRING" id="1003232.J9DT00"/>